<sequence>MSTLLSSSEHKNSSYQQPLLSETNMSKSLQGKIAIVTGAAKSNGVGFATAAVLAEQGANCQIVLHYNTNKDAALKSAEALKQFGVEVTTVQADASSVTFGKDIVDATLKAFPGKTIDIIVNNAAIMAGYPSLKDFPVEDFDVAFHTNVRSIFLLLQAAEPHLTAPGARIISISSVVATMGFSNANFYSGSKAALHGMTRGWAEEFGAKGITVNVVSFGPIETDLVLPEEHPLVPKFRTNQFVKRNGTTKEAAQAIAFLASPDSGYITGQIINVDGGMSFA</sequence>
<evidence type="ECO:0000256" key="2">
    <source>
        <dbReference type="ARBA" id="ARBA00022857"/>
    </source>
</evidence>
<dbReference type="eggNOG" id="KOG0725">
    <property type="taxonomic scope" value="Eukaryota"/>
</dbReference>
<dbReference type="InterPro" id="IPR036291">
    <property type="entry name" value="NAD(P)-bd_dom_sf"/>
</dbReference>
<comment type="similarity">
    <text evidence="1">Belongs to the short-chain dehydrogenases/reductases (SDR) family.</text>
</comment>
<reference evidence="5" key="1">
    <citation type="journal article" date="2013" name="Genome Announc.">
        <title>Draft genome sequence of the ascomycete Phaeoacremonium aleophilum strain UCR-PA7, a causal agent of the esca disease complex in grapevines.</title>
        <authorList>
            <person name="Blanco-Ulate B."/>
            <person name="Rolshausen P."/>
            <person name="Cantu D."/>
        </authorList>
    </citation>
    <scope>NUCLEOTIDE SEQUENCE [LARGE SCALE GENOMIC DNA]</scope>
    <source>
        <strain evidence="5">UCR-PA7</strain>
    </source>
</reference>
<evidence type="ECO:0000313" key="4">
    <source>
        <dbReference type="EMBL" id="EOO02488.1"/>
    </source>
</evidence>
<dbReference type="HOGENOM" id="CLU_010194_1_3_1"/>
<dbReference type="GO" id="GO:0016614">
    <property type="term" value="F:oxidoreductase activity, acting on CH-OH group of donors"/>
    <property type="evidence" value="ECO:0007669"/>
    <property type="project" value="UniProtKB-ARBA"/>
</dbReference>
<protein>
    <submittedName>
        <fullName evidence="4">Putative 3-oxoacyl-(Acyl-carrier-protein) reductase protein</fullName>
    </submittedName>
</protein>
<dbReference type="Gene3D" id="3.40.50.720">
    <property type="entry name" value="NAD(P)-binding Rossmann-like Domain"/>
    <property type="match status" value="1"/>
</dbReference>
<keyword evidence="2" id="KW-0521">NADP</keyword>
<dbReference type="InterPro" id="IPR020904">
    <property type="entry name" value="Sc_DH/Rdtase_CS"/>
</dbReference>
<evidence type="ECO:0000256" key="1">
    <source>
        <dbReference type="ARBA" id="ARBA00006484"/>
    </source>
</evidence>
<dbReference type="OrthoDB" id="47007at2759"/>
<dbReference type="EMBL" id="KB932919">
    <property type="protein sequence ID" value="EOO02488.1"/>
    <property type="molecule type" value="Genomic_DNA"/>
</dbReference>
<dbReference type="FunFam" id="3.40.50.720:FF:000084">
    <property type="entry name" value="Short-chain dehydrogenase reductase"/>
    <property type="match status" value="1"/>
</dbReference>
<gene>
    <name evidence="4" type="ORF">UCRPA7_2020</name>
</gene>
<dbReference type="KEGG" id="tmn:UCRPA7_2020"/>
<dbReference type="PRINTS" id="PR00081">
    <property type="entry name" value="GDHRDH"/>
</dbReference>
<dbReference type="CDD" id="cd05233">
    <property type="entry name" value="SDR_c"/>
    <property type="match status" value="1"/>
</dbReference>
<dbReference type="SUPFAM" id="SSF51735">
    <property type="entry name" value="NAD(P)-binding Rossmann-fold domains"/>
    <property type="match status" value="1"/>
</dbReference>
<organism evidence="4 5">
    <name type="scientific">Phaeoacremonium minimum (strain UCR-PA7)</name>
    <name type="common">Esca disease fungus</name>
    <name type="synonym">Togninia minima</name>
    <dbReference type="NCBI Taxonomy" id="1286976"/>
    <lineage>
        <taxon>Eukaryota</taxon>
        <taxon>Fungi</taxon>
        <taxon>Dikarya</taxon>
        <taxon>Ascomycota</taxon>
        <taxon>Pezizomycotina</taxon>
        <taxon>Sordariomycetes</taxon>
        <taxon>Sordariomycetidae</taxon>
        <taxon>Togniniales</taxon>
        <taxon>Togniniaceae</taxon>
        <taxon>Phaeoacremonium</taxon>
    </lineage>
</organism>
<accession>R8BSW0</accession>
<dbReference type="PROSITE" id="PS00061">
    <property type="entry name" value="ADH_SHORT"/>
    <property type="match status" value="1"/>
</dbReference>
<keyword evidence="3" id="KW-0560">Oxidoreductase</keyword>
<dbReference type="Proteomes" id="UP000014074">
    <property type="component" value="Unassembled WGS sequence"/>
</dbReference>
<dbReference type="PANTHER" id="PTHR48107">
    <property type="entry name" value="NADPH-DEPENDENT ALDEHYDE REDUCTASE-LIKE PROTEIN, CHLOROPLASTIC-RELATED"/>
    <property type="match status" value="1"/>
</dbReference>
<name>R8BSW0_PHAM7</name>
<dbReference type="AlphaFoldDB" id="R8BSW0"/>
<evidence type="ECO:0000313" key="5">
    <source>
        <dbReference type="Proteomes" id="UP000014074"/>
    </source>
</evidence>
<dbReference type="InterPro" id="IPR002347">
    <property type="entry name" value="SDR_fam"/>
</dbReference>
<proteinExistence type="inferred from homology"/>
<dbReference type="Pfam" id="PF13561">
    <property type="entry name" value="adh_short_C2"/>
    <property type="match status" value="1"/>
</dbReference>
<dbReference type="PRINTS" id="PR00080">
    <property type="entry name" value="SDRFAMILY"/>
</dbReference>
<keyword evidence="5" id="KW-1185">Reference proteome</keyword>
<dbReference type="GeneID" id="19322230"/>
<dbReference type="RefSeq" id="XP_007912788.1">
    <property type="nucleotide sequence ID" value="XM_007914597.1"/>
</dbReference>
<evidence type="ECO:0000256" key="3">
    <source>
        <dbReference type="ARBA" id="ARBA00023002"/>
    </source>
</evidence>